<reference evidence="2 3" key="2">
    <citation type="submission" date="2019-04" db="EMBL/GenBank/DDBJ databases">
        <authorList>
            <person name="Yang S."/>
            <person name="Wei W."/>
        </authorList>
    </citation>
    <scope>NUCLEOTIDE SEQUENCE [LARGE SCALE GENOMIC DNA]</scope>
    <source>
        <strain evidence="3">ZP60</strain>
    </source>
</reference>
<evidence type="ECO:0000313" key="3">
    <source>
        <dbReference type="Proteomes" id="UP000297053"/>
    </source>
</evidence>
<dbReference type="Proteomes" id="UP000297053">
    <property type="component" value="Chromosome"/>
</dbReference>
<reference evidence="2 3" key="1">
    <citation type="submission" date="2019-04" db="EMBL/GenBank/DDBJ databases">
        <title>Complete genome sequence of Arthrobacter sp. ZXY-2 associated with effective atrazine degradation and salt adaptation.</title>
        <authorList>
            <person name="Zhao X."/>
        </authorList>
    </citation>
    <scope>NUCLEOTIDE SEQUENCE [LARGE SCALE GENOMIC DNA]</scope>
    <source>
        <strain evidence="3">ZP60</strain>
    </source>
</reference>
<feature type="transmembrane region" description="Helical" evidence="1">
    <location>
        <begin position="95"/>
        <end position="117"/>
    </location>
</feature>
<protein>
    <submittedName>
        <fullName evidence="2">Uncharacterized protein</fullName>
    </submittedName>
</protein>
<feature type="transmembrane region" description="Helical" evidence="1">
    <location>
        <begin position="21"/>
        <end position="41"/>
    </location>
</feature>
<keyword evidence="1" id="KW-1133">Transmembrane helix</keyword>
<dbReference type="KEGG" id="halz:E5139_04975"/>
<dbReference type="GeneID" id="42178265"/>
<keyword evidence="1" id="KW-0812">Transmembrane</keyword>
<feature type="transmembrane region" description="Helical" evidence="1">
    <location>
        <begin position="154"/>
        <end position="180"/>
    </location>
</feature>
<feature type="transmembrane region" description="Helical" evidence="1">
    <location>
        <begin position="186"/>
        <end position="206"/>
    </location>
</feature>
<dbReference type="OMA" id="MAGVLWT"/>
<evidence type="ECO:0000313" key="2">
    <source>
        <dbReference type="EMBL" id="QCD65021.1"/>
    </source>
</evidence>
<dbReference type="AlphaFoldDB" id="A0A4D6KG36"/>
<feature type="transmembrane region" description="Helical" evidence="1">
    <location>
        <begin position="47"/>
        <end position="74"/>
    </location>
</feature>
<name>A0A4D6KG36_9EURY</name>
<evidence type="ECO:0000256" key="1">
    <source>
        <dbReference type="SAM" id="Phobius"/>
    </source>
</evidence>
<proteinExistence type="predicted"/>
<organism evidence="2 3">
    <name type="scientific">Halomicrobium mukohataei</name>
    <dbReference type="NCBI Taxonomy" id="57705"/>
    <lineage>
        <taxon>Archaea</taxon>
        <taxon>Methanobacteriati</taxon>
        <taxon>Methanobacteriota</taxon>
        <taxon>Stenosarchaea group</taxon>
        <taxon>Halobacteria</taxon>
        <taxon>Halobacteriales</taxon>
        <taxon>Haloarculaceae</taxon>
        <taxon>Halomicrobium</taxon>
    </lineage>
</organism>
<dbReference type="RefSeq" id="WP_012807868.1">
    <property type="nucleotide sequence ID" value="NZ_CP039375.1"/>
</dbReference>
<gene>
    <name evidence="2" type="ORF">E5139_04975</name>
</gene>
<accession>A0A4D6KG36</accession>
<keyword evidence="1" id="KW-0472">Membrane</keyword>
<dbReference type="EMBL" id="CP039375">
    <property type="protein sequence ID" value="QCD65021.1"/>
    <property type="molecule type" value="Genomic_DNA"/>
</dbReference>
<sequence>MAQSTADTPEWGIGGLATQANTAFAAGAVVVPLAALAAALASNDVRALTYVHVMAGVLWTGIDMFMGAVLGPVVGSLDPKQRADFFGRFTPKMTFLMPALAVVTIAGGIALALRLTTFAYADQWLAVFTAVNTVPIVLLLAYQFDALGDRRALAVLGVAVVGSGAYLATTLPGTSLVAMVTTTSPWLLAALGIVTVLGLQGFGVVLPGEIRIYRQIASEEPDTELIGEIGMRNAKLGGVQGVLQLSIVFVMVGLRYLS</sequence>
<feature type="transmembrane region" description="Helical" evidence="1">
    <location>
        <begin position="123"/>
        <end position="142"/>
    </location>
</feature>